<comment type="caution">
    <text evidence="10">The sequence shown here is derived from an EMBL/GenBank/DDBJ whole genome shotgun (WGS) entry which is preliminary data.</text>
</comment>
<evidence type="ECO:0000256" key="2">
    <source>
        <dbReference type="ARBA" id="ARBA00022741"/>
    </source>
</evidence>
<dbReference type="GO" id="GO:0005874">
    <property type="term" value="C:microtubule"/>
    <property type="evidence" value="ECO:0007669"/>
    <property type="project" value="InterPro"/>
</dbReference>
<dbReference type="GO" id="GO:0043093">
    <property type="term" value="P:FtsZ-dependent cytokinesis"/>
    <property type="evidence" value="ECO:0007669"/>
    <property type="project" value="UniProtKB-UniRule"/>
</dbReference>
<keyword evidence="4 6" id="KW-0717">Septation</keyword>
<dbReference type="GO" id="GO:0051258">
    <property type="term" value="P:protein polymerization"/>
    <property type="evidence" value="ECO:0007669"/>
    <property type="project" value="UniProtKB-UniRule"/>
</dbReference>
<dbReference type="GO" id="GO:0032153">
    <property type="term" value="C:cell division site"/>
    <property type="evidence" value="ECO:0007669"/>
    <property type="project" value="UniProtKB-UniRule"/>
</dbReference>
<name>A0A1F7UPK9_9BACT</name>
<dbReference type="PANTHER" id="PTHR30314">
    <property type="entry name" value="CELL DIVISION PROTEIN FTSZ-RELATED"/>
    <property type="match status" value="1"/>
</dbReference>
<feature type="binding site" evidence="4">
    <location>
        <position position="187"/>
    </location>
    <ligand>
        <name>GTP</name>
        <dbReference type="ChEBI" id="CHEBI:37565"/>
    </ligand>
</feature>
<dbReference type="InterPro" id="IPR000158">
    <property type="entry name" value="Cell_div_FtsZ"/>
</dbReference>
<gene>
    <name evidence="4" type="primary">ftsZ</name>
    <name evidence="10" type="ORF">A3B21_02265</name>
</gene>
<organism evidence="10 11">
    <name type="scientific">Candidatus Uhrbacteria bacterium RIFCSPLOWO2_01_FULL_47_24</name>
    <dbReference type="NCBI Taxonomy" id="1802401"/>
    <lineage>
        <taxon>Bacteria</taxon>
        <taxon>Candidatus Uhriibacteriota</taxon>
    </lineage>
</organism>
<feature type="region of interest" description="Disordered" evidence="7">
    <location>
        <begin position="327"/>
        <end position="396"/>
    </location>
</feature>
<dbReference type="HAMAP" id="MF_00909">
    <property type="entry name" value="FtsZ"/>
    <property type="match status" value="1"/>
</dbReference>
<keyword evidence="4 6" id="KW-0131">Cell cycle</keyword>
<evidence type="ECO:0000256" key="5">
    <source>
        <dbReference type="NCBIfam" id="TIGR00065"/>
    </source>
</evidence>
<feature type="compositionally biased region" description="Pro residues" evidence="7">
    <location>
        <begin position="333"/>
        <end position="345"/>
    </location>
</feature>
<feature type="binding site" evidence="4">
    <location>
        <position position="143"/>
    </location>
    <ligand>
        <name>GTP</name>
        <dbReference type="ChEBI" id="CHEBI:37565"/>
    </ligand>
</feature>
<dbReference type="GO" id="GO:0000917">
    <property type="term" value="P:division septum assembly"/>
    <property type="evidence" value="ECO:0007669"/>
    <property type="project" value="UniProtKB-KW"/>
</dbReference>
<evidence type="ECO:0000256" key="1">
    <source>
        <dbReference type="ARBA" id="ARBA00009690"/>
    </source>
</evidence>
<dbReference type="InterPro" id="IPR018316">
    <property type="entry name" value="Tubulin/FtsZ_2-layer-sand-dom"/>
</dbReference>
<evidence type="ECO:0000313" key="11">
    <source>
        <dbReference type="Proteomes" id="UP000176897"/>
    </source>
</evidence>
<dbReference type="CDD" id="cd02201">
    <property type="entry name" value="FtsZ_type1"/>
    <property type="match status" value="1"/>
</dbReference>
<keyword evidence="3 4" id="KW-0342">GTP-binding</keyword>
<evidence type="ECO:0000313" key="10">
    <source>
        <dbReference type="EMBL" id="OGL80175.1"/>
    </source>
</evidence>
<comment type="subcellular location">
    <subcellularLocation>
        <location evidence="4">Cytoplasm</location>
    </subcellularLocation>
    <text evidence="4">Assembles at midcell at the inner surface of the cytoplasmic membrane.</text>
</comment>
<dbReference type="SUPFAM" id="SSF52490">
    <property type="entry name" value="Tubulin nucleotide-binding domain-like"/>
    <property type="match status" value="1"/>
</dbReference>
<dbReference type="FunFam" id="3.40.50.1440:FF:000001">
    <property type="entry name" value="Cell division protein FtsZ"/>
    <property type="match status" value="1"/>
</dbReference>
<evidence type="ECO:0000256" key="4">
    <source>
        <dbReference type="HAMAP-Rule" id="MF_00909"/>
    </source>
</evidence>
<dbReference type="GO" id="GO:0007017">
    <property type="term" value="P:microtubule-based process"/>
    <property type="evidence" value="ECO:0007669"/>
    <property type="project" value="InterPro"/>
</dbReference>
<dbReference type="STRING" id="1802401.A3B21_02265"/>
<comment type="subunit">
    <text evidence="4">Homodimer. Polymerizes to form a dynamic ring structure in a strictly GTP-dependent manner. Interacts directly with several other division proteins.</text>
</comment>
<dbReference type="InterPro" id="IPR036525">
    <property type="entry name" value="Tubulin/FtsZ_GTPase_sf"/>
</dbReference>
<comment type="function">
    <text evidence="4 6">Essential cell division protein that forms a contractile ring structure (Z ring) at the future cell division site. The regulation of the ring assembly controls the timing and the location of cell division. One of the functions of the FtsZ ring is to recruit other cell division proteins to the septum to produce a new cell wall between the dividing cells. Binds GTP and shows GTPase activity.</text>
</comment>
<keyword evidence="2 4" id="KW-0547">Nucleotide-binding</keyword>
<dbReference type="InterPro" id="IPR024757">
    <property type="entry name" value="FtsZ_C"/>
</dbReference>
<dbReference type="GO" id="GO:0005525">
    <property type="term" value="F:GTP binding"/>
    <property type="evidence" value="ECO:0007669"/>
    <property type="project" value="UniProtKB-UniRule"/>
</dbReference>
<dbReference type="PRINTS" id="PR00423">
    <property type="entry name" value="CELLDVISFTSZ"/>
</dbReference>
<evidence type="ECO:0000256" key="7">
    <source>
        <dbReference type="SAM" id="MobiDB-lite"/>
    </source>
</evidence>
<dbReference type="Gene3D" id="3.30.1330.20">
    <property type="entry name" value="Tubulin/FtsZ, C-terminal domain"/>
    <property type="match status" value="1"/>
</dbReference>
<dbReference type="InterPro" id="IPR008280">
    <property type="entry name" value="Tub_FtsZ_C"/>
</dbReference>
<evidence type="ECO:0000256" key="3">
    <source>
        <dbReference type="ARBA" id="ARBA00023134"/>
    </source>
</evidence>
<feature type="compositionally biased region" description="Basic and acidic residues" evidence="7">
    <location>
        <begin position="347"/>
        <end position="369"/>
    </location>
</feature>
<evidence type="ECO:0000256" key="6">
    <source>
        <dbReference type="RuleBase" id="RU000631"/>
    </source>
</evidence>
<proteinExistence type="inferred from homology"/>
<dbReference type="InterPro" id="IPR045061">
    <property type="entry name" value="FtsZ/CetZ"/>
</dbReference>
<reference evidence="10 11" key="1">
    <citation type="journal article" date="2016" name="Nat. Commun.">
        <title>Thousands of microbial genomes shed light on interconnected biogeochemical processes in an aquifer system.</title>
        <authorList>
            <person name="Anantharaman K."/>
            <person name="Brown C.T."/>
            <person name="Hug L.A."/>
            <person name="Sharon I."/>
            <person name="Castelle C.J."/>
            <person name="Probst A.J."/>
            <person name="Thomas B.C."/>
            <person name="Singh A."/>
            <person name="Wilkins M.J."/>
            <person name="Karaoz U."/>
            <person name="Brodie E.L."/>
            <person name="Williams K.H."/>
            <person name="Hubbard S.S."/>
            <person name="Banfield J.F."/>
        </authorList>
    </citation>
    <scope>NUCLEOTIDE SEQUENCE [LARGE SCALE GENOMIC DNA]</scope>
</reference>
<keyword evidence="4 6" id="KW-0132">Cell division</keyword>
<evidence type="ECO:0000259" key="9">
    <source>
        <dbReference type="SMART" id="SM00865"/>
    </source>
</evidence>
<feature type="binding site" evidence="4">
    <location>
        <begin position="108"/>
        <end position="110"/>
    </location>
    <ligand>
        <name>GTP</name>
        <dbReference type="ChEBI" id="CHEBI:37565"/>
    </ligand>
</feature>
<dbReference type="SMART" id="SM00864">
    <property type="entry name" value="Tubulin"/>
    <property type="match status" value="1"/>
</dbReference>
<dbReference type="PROSITE" id="PS01135">
    <property type="entry name" value="FTSZ_2"/>
    <property type="match status" value="1"/>
</dbReference>
<dbReference type="InterPro" id="IPR017975">
    <property type="entry name" value="Tubulin_CS"/>
</dbReference>
<comment type="caution">
    <text evidence="4">Lacks conserved residue(s) required for the propagation of feature annotation.</text>
</comment>
<dbReference type="InterPro" id="IPR020805">
    <property type="entry name" value="Cell_div_FtsZ_CS"/>
</dbReference>
<feature type="domain" description="Tubulin/FtsZ 2-layer sandwich" evidence="9">
    <location>
        <begin position="207"/>
        <end position="324"/>
    </location>
</feature>
<evidence type="ECO:0000259" key="8">
    <source>
        <dbReference type="SMART" id="SM00864"/>
    </source>
</evidence>
<dbReference type="Pfam" id="PF12327">
    <property type="entry name" value="FtsZ_C"/>
    <property type="match status" value="1"/>
</dbReference>
<dbReference type="InterPro" id="IPR003008">
    <property type="entry name" value="Tubulin_FtsZ_GTPase"/>
</dbReference>
<dbReference type="AlphaFoldDB" id="A0A1F7UPK9"/>
<dbReference type="Pfam" id="PF00091">
    <property type="entry name" value="Tubulin"/>
    <property type="match status" value="1"/>
</dbReference>
<feature type="domain" description="Tubulin/FtsZ GTPase" evidence="8">
    <location>
        <begin position="13"/>
        <end position="205"/>
    </location>
</feature>
<dbReference type="Gene3D" id="3.40.50.1440">
    <property type="entry name" value="Tubulin/FtsZ, GTPase domain"/>
    <property type="match status" value="1"/>
</dbReference>
<dbReference type="Proteomes" id="UP000176897">
    <property type="component" value="Unassembled WGS sequence"/>
</dbReference>
<sequence length="396" mass="41688">MPEVKPEIETFAKIKVVGVGGSGGSALNRMIQSKIRGVEFIAMNTDLQALHYCLAATKMQLGKTVTRGLGAGMDPEIGRRAAEESQNEIRDALKGADMIFITCGLGGGTGSGAAPVVAELARDAGALTVAVVTKPFTFEGAGRREIAERAHDELIDKVDTIITIPNDRVLQIVDKKTSLLEAFDTVDDVLRQGVQGISELITIPGLINVDFADVKAIMSHSGSALMGIGRAQGENRASEAAKAAVASPLLDISIDGAKGVLFTVSGGTSMSMHEVNEAAKLITGNADPSAKVIFGAVLDEGLKDEMKVTVIATGFMPSNQPSPFVGMRSVSAAPPPSRYTPPSPKPFRKEEKQAAKTFEVKPLKREEAKAAPVKAAAPTDDEDLEIPAFIRRKLGS</sequence>
<dbReference type="NCBIfam" id="TIGR00065">
    <property type="entry name" value="ftsZ"/>
    <property type="match status" value="1"/>
</dbReference>
<dbReference type="GO" id="GO:0003924">
    <property type="term" value="F:GTPase activity"/>
    <property type="evidence" value="ECO:0007669"/>
    <property type="project" value="UniProtKB-UniRule"/>
</dbReference>
<dbReference type="PROSITE" id="PS00227">
    <property type="entry name" value="TUBULIN"/>
    <property type="match status" value="1"/>
</dbReference>
<dbReference type="PANTHER" id="PTHR30314:SF3">
    <property type="entry name" value="MITOCHONDRIAL DIVISION PROTEIN FSZA"/>
    <property type="match status" value="1"/>
</dbReference>
<feature type="binding site" evidence="4">
    <location>
        <position position="139"/>
    </location>
    <ligand>
        <name>GTP</name>
        <dbReference type="ChEBI" id="CHEBI:37565"/>
    </ligand>
</feature>
<dbReference type="InterPro" id="IPR037103">
    <property type="entry name" value="Tubulin/FtsZ-like_C"/>
</dbReference>
<protein>
    <recommendedName>
        <fullName evidence="4 5">Cell division protein FtsZ</fullName>
    </recommendedName>
</protein>
<dbReference type="SUPFAM" id="SSF55307">
    <property type="entry name" value="Tubulin C-terminal domain-like"/>
    <property type="match status" value="1"/>
</dbReference>
<dbReference type="SMART" id="SM00865">
    <property type="entry name" value="Tubulin_C"/>
    <property type="match status" value="1"/>
</dbReference>
<accession>A0A1F7UPK9</accession>
<dbReference type="EMBL" id="MGEJ01000014">
    <property type="protein sequence ID" value="OGL80175.1"/>
    <property type="molecule type" value="Genomic_DNA"/>
</dbReference>
<comment type="similarity">
    <text evidence="1 4 6">Belongs to the FtsZ family.</text>
</comment>
<dbReference type="GO" id="GO:0005737">
    <property type="term" value="C:cytoplasm"/>
    <property type="evidence" value="ECO:0007669"/>
    <property type="project" value="UniProtKB-SubCell"/>
</dbReference>
<keyword evidence="4" id="KW-0963">Cytoplasm</keyword>